<evidence type="ECO:0000313" key="1">
    <source>
        <dbReference type="EMBL" id="CAK0853888.1"/>
    </source>
</evidence>
<proteinExistence type="predicted"/>
<organism evidence="1 2">
    <name type="scientific">Prorocentrum cordatum</name>
    <dbReference type="NCBI Taxonomy" id="2364126"/>
    <lineage>
        <taxon>Eukaryota</taxon>
        <taxon>Sar</taxon>
        <taxon>Alveolata</taxon>
        <taxon>Dinophyceae</taxon>
        <taxon>Prorocentrales</taxon>
        <taxon>Prorocentraceae</taxon>
        <taxon>Prorocentrum</taxon>
    </lineage>
</organism>
<gene>
    <name evidence="1" type="ORF">PCOR1329_LOCUS45223</name>
</gene>
<accession>A0ABN9U4T4</accession>
<feature type="non-terminal residue" evidence="1">
    <location>
        <position position="1"/>
    </location>
</feature>
<dbReference type="EMBL" id="CAUYUJ010015435">
    <property type="protein sequence ID" value="CAK0853888.1"/>
    <property type="molecule type" value="Genomic_DNA"/>
</dbReference>
<evidence type="ECO:0000313" key="2">
    <source>
        <dbReference type="Proteomes" id="UP001189429"/>
    </source>
</evidence>
<protein>
    <submittedName>
        <fullName evidence="1">Uncharacterized protein</fullName>
    </submittedName>
</protein>
<comment type="caution">
    <text evidence="1">The sequence shown here is derived from an EMBL/GenBank/DDBJ whole genome shotgun (WGS) entry which is preliminary data.</text>
</comment>
<keyword evidence="2" id="KW-1185">Reference proteome</keyword>
<name>A0ABN9U4T4_9DINO</name>
<reference evidence="1" key="1">
    <citation type="submission" date="2023-10" db="EMBL/GenBank/DDBJ databases">
        <authorList>
            <person name="Chen Y."/>
            <person name="Shah S."/>
            <person name="Dougan E. K."/>
            <person name="Thang M."/>
            <person name="Chan C."/>
        </authorList>
    </citation>
    <scope>NUCLEOTIDE SEQUENCE [LARGE SCALE GENOMIC DNA]</scope>
</reference>
<dbReference type="Proteomes" id="UP001189429">
    <property type="component" value="Unassembled WGS sequence"/>
</dbReference>
<sequence>AVTLAVTKRLGLDYQTQKECLVLDPHSYKLTEEVEYSNSYPGLKSVYRIHQVAMQAKDIQHLGALGLPEGTDFVITRQESNEDRIVLKYGWQPSDDCQSFVQDLPAFTRRMTHKKSDKEYRRNLVDNPVKAQGAKEAPEEPVLKRRVQAPEPITVPARSSWKSSYAVAEMMRGKHTDWARAKNAAKRIRDPEYHVGMFFEDCRAAFPELQLYQVDSATSSGRSGDDEYQRTVGALFAVFWLMRLHLDGGAHFPPSADGGKFKAGVGVIVKANIGVPLLDGYIDSHVLIPGHGVAVYVHVGPRHGFIAVPLYMIQGELLGGSNAEKIRQLGQCLSYYKAPFIVGADWDMFWDKIVQGRLHERLRGTFIALQDGTYRDPKTGNTTMIDYFMASDGLGAVMEDVAEKVEAEDDDDEVQFEVPRGEPSFSWTELMGDDAHFECGTASDQRSRLDGLCKALFDGAEEELLPLFQYRVQDVRLTWRARAQGHPRAWQHLYDFAGARGKDGKLRHALPPHVPEDVVFIVMQACTQSHFHWGMLSFVGTFLGRLAEQEE</sequence>